<dbReference type="Gene3D" id="3.40.50.12580">
    <property type="match status" value="1"/>
</dbReference>
<dbReference type="Gene3D" id="3.40.50.11820">
    <property type="match status" value="1"/>
</dbReference>
<evidence type="ECO:0000256" key="2">
    <source>
        <dbReference type="ARBA" id="ARBA00010488"/>
    </source>
</evidence>
<dbReference type="RefSeq" id="WP_085312836.1">
    <property type="nucleotide sequence ID" value="NZ_CP020743.1"/>
</dbReference>
<organism evidence="7 8">
    <name type="scientific">Bacillus mycoides</name>
    <dbReference type="NCBI Taxonomy" id="1405"/>
    <lineage>
        <taxon>Bacteria</taxon>
        <taxon>Bacillati</taxon>
        <taxon>Bacillota</taxon>
        <taxon>Bacilli</taxon>
        <taxon>Bacillales</taxon>
        <taxon>Bacillaceae</taxon>
        <taxon>Bacillus</taxon>
        <taxon>Bacillus cereus group</taxon>
    </lineage>
</organism>
<dbReference type="InterPro" id="IPR051612">
    <property type="entry name" value="Teichoic_Acid_Biosynth"/>
</dbReference>
<evidence type="ECO:0000256" key="3">
    <source>
        <dbReference type="ARBA" id="ARBA00022475"/>
    </source>
</evidence>
<dbReference type="GO" id="GO:0047355">
    <property type="term" value="F:CDP-glycerol glycerophosphotransferase activity"/>
    <property type="evidence" value="ECO:0007669"/>
    <property type="project" value="InterPro"/>
</dbReference>
<protein>
    <submittedName>
        <fullName evidence="7">Uncharacterized protein</fullName>
    </submittedName>
</protein>
<dbReference type="InterPro" id="IPR043148">
    <property type="entry name" value="TagF_C"/>
</dbReference>
<keyword evidence="5" id="KW-0777">Teichoic acid biosynthesis</keyword>
<dbReference type="EMBL" id="CP020743">
    <property type="protein sequence ID" value="ARJ24834.1"/>
    <property type="molecule type" value="Genomic_DNA"/>
</dbReference>
<sequence>MKRSKISNFLSIVLKYPLFLLSFLVPKSSKIWVMGAWYGERYSDNSKYLFEHIVKNEDNIIPIWLTHNQEVLIKLRSRGQRAYLINSILGYWYSCRASVAIFSSGLVDVNSLGLYRAKKVQLWHGIPLKKIGYDDKFSYPKGKQKSLIGYIKSIVFPYTNEKWDVMISTSPLVSKYFHSAFNIAEDNIYVTGYPRNDILFEKNVPEIKIISELRERYKCNKIIGYVPTFRNGQFNLLTNEDREKLERFLEKENCILLVKLHFIDMVRNNFEVNNFNSRLIFLGEEVSDVNILLPHLDILLTDYSSVYFDYLLLDRPIVFTPFDLQEYKNSSRELYEDYEDVTPGSKCANWTEVEDALMELINGHDNYKLERSLVRTKHFNNVDNKSSMRVVNVINNLKNKGLRGEKK</sequence>
<dbReference type="PANTHER" id="PTHR37316">
    <property type="entry name" value="TEICHOIC ACID GLYCEROL-PHOSPHATE PRIMASE"/>
    <property type="match status" value="1"/>
</dbReference>
<accession>A0A1W6AG41</accession>
<dbReference type="GO" id="GO:0005886">
    <property type="term" value="C:plasma membrane"/>
    <property type="evidence" value="ECO:0007669"/>
    <property type="project" value="UniProtKB-SubCell"/>
</dbReference>
<dbReference type="InterPro" id="IPR007554">
    <property type="entry name" value="Glycerophosphate_synth"/>
</dbReference>
<reference evidence="7 8" key="1">
    <citation type="submission" date="2017-04" db="EMBL/GenBank/DDBJ databases">
        <title>The Characteristic of a Fine Plant Growth-Promoting Rhizobacteria Bacillus mycoides Gnyt1 and its Whole Genome Sequencing Analysis.</title>
        <authorList>
            <person name="Li J.H."/>
            <person name="Yao T."/>
        </authorList>
    </citation>
    <scope>NUCLEOTIDE SEQUENCE [LARGE SCALE GENOMIC DNA]</scope>
    <source>
        <strain evidence="7 8">Gnyt1</strain>
    </source>
</reference>
<dbReference type="Proteomes" id="UP000192932">
    <property type="component" value="Chromosome"/>
</dbReference>
<evidence type="ECO:0000313" key="7">
    <source>
        <dbReference type="EMBL" id="ARJ24834.1"/>
    </source>
</evidence>
<evidence type="ECO:0000256" key="1">
    <source>
        <dbReference type="ARBA" id="ARBA00004202"/>
    </source>
</evidence>
<evidence type="ECO:0000256" key="4">
    <source>
        <dbReference type="ARBA" id="ARBA00022679"/>
    </source>
</evidence>
<dbReference type="SUPFAM" id="SSF53756">
    <property type="entry name" value="UDP-Glycosyltransferase/glycogen phosphorylase"/>
    <property type="match status" value="1"/>
</dbReference>
<dbReference type="Pfam" id="PF04464">
    <property type="entry name" value="Glyphos_transf"/>
    <property type="match status" value="1"/>
</dbReference>
<evidence type="ECO:0000256" key="6">
    <source>
        <dbReference type="ARBA" id="ARBA00023136"/>
    </source>
</evidence>
<dbReference type="GO" id="GO:0019350">
    <property type="term" value="P:teichoic acid biosynthetic process"/>
    <property type="evidence" value="ECO:0007669"/>
    <property type="project" value="UniProtKB-KW"/>
</dbReference>
<dbReference type="InterPro" id="IPR043149">
    <property type="entry name" value="TagF_N"/>
</dbReference>
<evidence type="ECO:0000256" key="5">
    <source>
        <dbReference type="ARBA" id="ARBA00022944"/>
    </source>
</evidence>
<evidence type="ECO:0000313" key="8">
    <source>
        <dbReference type="Proteomes" id="UP000192932"/>
    </source>
</evidence>
<comment type="subcellular location">
    <subcellularLocation>
        <location evidence="1">Cell membrane</location>
        <topology evidence="1">Peripheral membrane protein</topology>
    </subcellularLocation>
</comment>
<comment type="similarity">
    <text evidence="2">Belongs to the CDP-glycerol glycerophosphotransferase family.</text>
</comment>
<name>A0A1W6AG41_BACMY</name>
<dbReference type="PANTHER" id="PTHR37316:SF3">
    <property type="entry name" value="TEICHOIC ACID GLYCEROL-PHOSPHATE TRANSFERASE"/>
    <property type="match status" value="1"/>
</dbReference>
<keyword evidence="3" id="KW-1003">Cell membrane</keyword>
<proteinExistence type="inferred from homology"/>
<gene>
    <name evidence="7" type="ORF">B7492_28260</name>
</gene>
<dbReference type="AlphaFoldDB" id="A0A1W6AG41"/>
<keyword evidence="4" id="KW-0808">Transferase</keyword>
<keyword evidence="6" id="KW-0472">Membrane</keyword>